<proteinExistence type="predicted"/>
<comment type="caution">
    <text evidence="1">The sequence shown here is derived from an EMBL/GenBank/DDBJ whole genome shotgun (WGS) entry which is preliminary data.</text>
</comment>
<dbReference type="GeneID" id="38775072"/>
<protein>
    <submittedName>
        <fullName evidence="1">Uncharacterized protein</fullName>
    </submittedName>
</protein>
<dbReference type="InParanoid" id="A0A401G7K5"/>
<dbReference type="RefSeq" id="XP_027609068.1">
    <property type="nucleotide sequence ID" value="XM_027753267.1"/>
</dbReference>
<sequence>MEVKCRLPQYSEPEASDVMDAAFEKDPLHNYIKDTPMRLHSLFPLIVFLHARLLECPMSPSNKRRDTALRSIVFGEAICRGKAITVDAGNAVVLL</sequence>
<name>A0A401G7K5_9APHY</name>
<dbReference type="EMBL" id="BFAD01000001">
    <property type="protein sequence ID" value="GBE78155.1"/>
    <property type="molecule type" value="Genomic_DNA"/>
</dbReference>
<dbReference type="AlphaFoldDB" id="A0A401G7K5"/>
<organism evidence="1 2">
    <name type="scientific">Sparassis crispa</name>
    <dbReference type="NCBI Taxonomy" id="139825"/>
    <lineage>
        <taxon>Eukaryota</taxon>
        <taxon>Fungi</taxon>
        <taxon>Dikarya</taxon>
        <taxon>Basidiomycota</taxon>
        <taxon>Agaricomycotina</taxon>
        <taxon>Agaricomycetes</taxon>
        <taxon>Polyporales</taxon>
        <taxon>Sparassidaceae</taxon>
        <taxon>Sparassis</taxon>
    </lineage>
</organism>
<evidence type="ECO:0000313" key="1">
    <source>
        <dbReference type="EMBL" id="GBE78155.1"/>
    </source>
</evidence>
<keyword evidence="2" id="KW-1185">Reference proteome</keyword>
<gene>
    <name evidence="1" type="ORF">SCP_0110380</name>
</gene>
<evidence type="ECO:0000313" key="2">
    <source>
        <dbReference type="Proteomes" id="UP000287166"/>
    </source>
</evidence>
<accession>A0A401G7K5</accession>
<reference evidence="1 2" key="1">
    <citation type="journal article" date="2018" name="Sci. Rep.">
        <title>Genome sequence of the cauliflower mushroom Sparassis crispa (Hanabiratake) and its association with beneficial usage.</title>
        <authorList>
            <person name="Kiyama R."/>
            <person name="Furutani Y."/>
            <person name="Kawaguchi K."/>
            <person name="Nakanishi T."/>
        </authorList>
    </citation>
    <scope>NUCLEOTIDE SEQUENCE [LARGE SCALE GENOMIC DNA]</scope>
</reference>
<dbReference type="Proteomes" id="UP000287166">
    <property type="component" value="Unassembled WGS sequence"/>
</dbReference>